<name>A0A8S9ZDL1_9BILA</name>
<protein>
    <submittedName>
        <fullName evidence="1">Uncharacterized protein</fullName>
    </submittedName>
</protein>
<organism evidence="1 2">
    <name type="scientific">Meloidogyne graminicola</name>
    <dbReference type="NCBI Taxonomy" id="189291"/>
    <lineage>
        <taxon>Eukaryota</taxon>
        <taxon>Metazoa</taxon>
        <taxon>Ecdysozoa</taxon>
        <taxon>Nematoda</taxon>
        <taxon>Chromadorea</taxon>
        <taxon>Rhabditida</taxon>
        <taxon>Tylenchina</taxon>
        <taxon>Tylenchomorpha</taxon>
        <taxon>Tylenchoidea</taxon>
        <taxon>Meloidogynidae</taxon>
        <taxon>Meloidogyninae</taxon>
        <taxon>Meloidogyne</taxon>
    </lineage>
</organism>
<evidence type="ECO:0000313" key="2">
    <source>
        <dbReference type="Proteomes" id="UP000605970"/>
    </source>
</evidence>
<dbReference type="EMBL" id="JABEBT010000144">
    <property type="protein sequence ID" value="KAF7629252.1"/>
    <property type="molecule type" value="Genomic_DNA"/>
</dbReference>
<accession>A0A8S9ZDL1</accession>
<reference evidence="1" key="1">
    <citation type="journal article" date="2020" name="Ecol. Evol.">
        <title>Genome structure and content of the rice root-knot nematode (Meloidogyne graminicola).</title>
        <authorList>
            <person name="Phan N.T."/>
            <person name="Danchin E.G.J."/>
            <person name="Klopp C."/>
            <person name="Perfus-Barbeoch L."/>
            <person name="Kozlowski D.K."/>
            <person name="Koutsovoulos G.D."/>
            <person name="Lopez-Roques C."/>
            <person name="Bouchez O."/>
            <person name="Zahm M."/>
            <person name="Besnard G."/>
            <person name="Bellafiore S."/>
        </authorList>
    </citation>
    <scope>NUCLEOTIDE SEQUENCE</scope>
    <source>
        <strain evidence="1">VN-18</strain>
    </source>
</reference>
<evidence type="ECO:0000313" key="1">
    <source>
        <dbReference type="EMBL" id="KAF7629252.1"/>
    </source>
</evidence>
<keyword evidence="2" id="KW-1185">Reference proteome</keyword>
<comment type="caution">
    <text evidence="1">The sequence shown here is derived from an EMBL/GenBank/DDBJ whole genome shotgun (WGS) entry which is preliminary data.</text>
</comment>
<dbReference type="Proteomes" id="UP000605970">
    <property type="component" value="Unassembled WGS sequence"/>
</dbReference>
<gene>
    <name evidence="1" type="ORF">Mgra_00009241</name>
</gene>
<sequence>MENINLNK</sequence>
<proteinExistence type="predicted"/>